<dbReference type="InterPro" id="IPR015943">
    <property type="entry name" value="WD40/YVTN_repeat-like_dom_sf"/>
</dbReference>
<dbReference type="PROSITE" id="PS50082">
    <property type="entry name" value="WD_REPEATS_2"/>
    <property type="match status" value="1"/>
</dbReference>
<dbReference type="PANTHER" id="PTHR44499">
    <property type="entry name" value="JOUBERIN"/>
    <property type="match status" value="1"/>
</dbReference>
<feature type="compositionally biased region" description="Polar residues" evidence="2">
    <location>
        <begin position="321"/>
        <end position="330"/>
    </location>
</feature>
<evidence type="ECO:0000256" key="2">
    <source>
        <dbReference type="SAM" id="MobiDB-lite"/>
    </source>
</evidence>
<dbReference type="EMBL" id="FNXT01001198">
    <property type="protein sequence ID" value="SZX73833.1"/>
    <property type="molecule type" value="Genomic_DNA"/>
</dbReference>
<dbReference type="GO" id="GO:0044458">
    <property type="term" value="P:motile cilium assembly"/>
    <property type="evidence" value="ECO:0007669"/>
    <property type="project" value="TreeGrafter"/>
</dbReference>
<dbReference type="Gene3D" id="2.130.10.10">
    <property type="entry name" value="YVTN repeat-like/Quinoprotein amine dehydrogenase"/>
    <property type="match status" value="2"/>
</dbReference>
<feature type="compositionally biased region" description="Low complexity" evidence="2">
    <location>
        <begin position="1602"/>
        <end position="1623"/>
    </location>
</feature>
<dbReference type="Proteomes" id="UP000256970">
    <property type="component" value="Unassembled WGS sequence"/>
</dbReference>
<feature type="region of interest" description="Disordered" evidence="2">
    <location>
        <begin position="156"/>
        <end position="178"/>
    </location>
</feature>
<gene>
    <name evidence="4" type="ORF">BQ4739_LOCUS14079</name>
    <name evidence="3" type="ORF">BQ4739_LOCUS8177</name>
</gene>
<name>A0A383VQN2_TETOB</name>
<feature type="repeat" description="WD" evidence="1">
    <location>
        <begin position="939"/>
        <end position="972"/>
    </location>
</feature>
<feature type="region of interest" description="Disordered" evidence="2">
    <location>
        <begin position="1131"/>
        <end position="1156"/>
    </location>
</feature>
<proteinExistence type="predicted"/>
<keyword evidence="5" id="KW-1185">Reference proteome</keyword>
<dbReference type="PANTHER" id="PTHR44499:SF1">
    <property type="entry name" value="JOUBERIN"/>
    <property type="match status" value="1"/>
</dbReference>
<feature type="region of interest" description="Disordered" evidence="2">
    <location>
        <begin position="744"/>
        <end position="778"/>
    </location>
</feature>
<feature type="compositionally biased region" description="Low complexity" evidence="2">
    <location>
        <begin position="1456"/>
        <end position="1476"/>
    </location>
</feature>
<feature type="compositionally biased region" description="Low complexity" evidence="2">
    <location>
        <begin position="1138"/>
        <end position="1156"/>
    </location>
</feature>
<dbReference type="InterPro" id="IPR036322">
    <property type="entry name" value="WD40_repeat_dom_sf"/>
</dbReference>
<dbReference type="InterPro" id="IPR052803">
    <property type="entry name" value="Cilium-Associated_Jouberin"/>
</dbReference>
<dbReference type="GO" id="GO:0036064">
    <property type="term" value="C:ciliary basal body"/>
    <property type="evidence" value="ECO:0007669"/>
    <property type="project" value="TreeGrafter"/>
</dbReference>
<dbReference type="SUPFAM" id="SSF50978">
    <property type="entry name" value="WD40 repeat-like"/>
    <property type="match status" value="1"/>
</dbReference>
<dbReference type="Pfam" id="PF00400">
    <property type="entry name" value="WD40"/>
    <property type="match status" value="1"/>
</dbReference>
<feature type="region of interest" description="Disordered" evidence="2">
    <location>
        <begin position="1349"/>
        <end position="1377"/>
    </location>
</feature>
<feature type="compositionally biased region" description="Low complexity" evidence="2">
    <location>
        <begin position="744"/>
        <end position="776"/>
    </location>
</feature>
<dbReference type="PROSITE" id="PS50294">
    <property type="entry name" value="WD_REPEATS_REGION"/>
    <property type="match status" value="1"/>
</dbReference>
<feature type="compositionally biased region" description="Basic and acidic residues" evidence="2">
    <location>
        <begin position="1509"/>
        <end position="1518"/>
    </location>
</feature>
<feature type="compositionally biased region" description="Gly residues" evidence="2">
    <location>
        <begin position="1576"/>
        <end position="1585"/>
    </location>
</feature>
<protein>
    <submittedName>
        <fullName evidence="3">Uncharacterized protein</fullName>
    </submittedName>
</protein>
<feature type="region of interest" description="Disordered" evidence="2">
    <location>
        <begin position="485"/>
        <end position="515"/>
    </location>
</feature>
<dbReference type="SMART" id="SM00320">
    <property type="entry name" value="WD40"/>
    <property type="match status" value="4"/>
</dbReference>
<dbReference type="InterPro" id="IPR001680">
    <property type="entry name" value="WD40_rpt"/>
</dbReference>
<feature type="region of interest" description="Disordered" evidence="2">
    <location>
        <begin position="264"/>
        <end position="331"/>
    </location>
</feature>
<feature type="region of interest" description="Disordered" evidence="2">
    <location>
        <begin position="1576"/>
        <end position="1627"/>
    </location>
</feature>
<feature type="compositionally biased region" description="Low complexity" evidence="2">
    <location>
        <begin position="303"/>
        <end position="320"/>
    </location>
</feature>
<evidence type="ECO:0000313" key="4">
    <source>
        <dbReference type="EMBL" id="SZX73833.1"/>
    </source>
</evidence>
<feature type="compositionally biased region" description="Low complexity" evidence="2">
    <location>
        <begin position="485"/>
        <end position="498"/>
    </location>
</feature>
<feature type="compositionally biased region" description="Low complexity" evidence="2">
    <location>
        <begin position="215"/>
        <end position="230"/>
    </location>
</feature>
<dbReference type="EMBL" id="FNXT01000813">
    <property type="protein sequence ID" value="SZX67825.1"/>
    <property type="molecule type" value="Genomic_DNA"/>
</dbReference>
<accession>A0A383VQN2</accession>
<feature type="region of interest" description="Disordered" evidence="2">
    <location>
        <begin position="1428"/>
        <end position="1524"/>
    </location>
</feature>
<feature type="compositionally biased region" description="Low complexity" evidence="2">
    <location>
        <begin position="1436"/>
        <end position="1447"/>
    </location>
</feature>
<sequence length="1639" mass="165325">MEALNAGDAETTADAATSAHLPAGAALAKQGMSAAFVLPAEQATSAEMQQFEQQDLAVLSPVSIPAAMLLPVQAGAAAGTSPQRLKYASDAAAYESDLEDELAGNFNSSMGISDSAALLQYSAEEHVLAAATAAAAADAARAEPLAQDVLEAVAASPDAPAEQCDASAALPSEPAVADETPQLTAQDVETLTAPATAAGVGTNQVGDGPPSPDTAADSQQQRAAAAPTAAPAAAGGGAAAAAAEPSATATASPAATNISAVTGVPAAPAGTNSPGGLSQRRRSRVGQVRTPQSSQPAAVSLAPQQRQQQQQPVPSTQAGQPQQLAGVTQSARGAAPWVPAAAQTSTAAAAAASNAQADSSLASELAKLRPIKTAATDAAADPGAPAAAAAAAAAGAAAAHPAASEGRVAGNISRAASLAEPAAAVMSPMYRKAACSSVLSLCIQRSTALVPDVLLTDPVVRLHVVHAGTGEYVRMVHQAAAAADAEQQQQQQQQQQQAVFGAAGPSWDGGASSGGMPGVMRQVVEASLQEKLLEHPGRPVLGTVDNNTPCPRPALLQYIPPIQTRPYDMLRGQSNGLAAEWGEELSLDVSPEGLAAADALLLLEVLQLPSGFARFKNHAQDFGPGGSGHAVAWAFLRLQGLRQQLLQGQPLQLQLQLYRYKPAAVGEPGMLSKGPAGPHPATPAKAAFLSWRGYGLDSSSSSSGSPGAPVTPGSPLRTALGSFWSTRACGPAAAAAADAAAGLPAQQQQQQQQQQLFGSLQQPQLPSSGSSSGRPLKGWEKYPGFLEVTLATKPRPSPEVLLVVTNPAAGVRPDVPAGYGSGFEHGRIPWALLHNPKAAAATAAAAASAQGAAAGGDVCGAALLDRQLLLLENQLHRPLAHPCKVPNAVLVDIPGSPGGCSCIASSRDGRWLAAAAVDADGRFKIVLYQALTGRLCWVLGSHAGMVYSITWARDDSSIITASADYTAKVWHLPLLPSPANASTHATLGGMSEMTGTAASSSSSSSVSCSVLQHKCFVYAAELHPVQQPLLLAVTGGYDGFVRVWSAADGQQLAALQVSGSPINCLALNQLGSRMFAGDAAGVLSELSVDVTPLSSSSLVPPQSAAAAAWAAAAAAGPAAYNGSSAAGGLTPESAGCDSPLRQQQQQQSLLSSLRPSTPMGQAAAAAAAAVAEAVSPVAAVLRHGSTASQLLAGCEVLKLLRNSSDLAGSSISSLAVHPGGHQLLALTKAARAKGSYTKCSRSSELVVVDMKLLLVARRMSGVRCSTAPLKFGFSPDGEYVTCGSESGPPAIWDFATATATPAPHFALGGAPVYCVAWNNCFHAVAVCSFSPYAPIRVLCFDPQQPQVALSPPQQHGAAAAAERKQRQAQAADPAAGLRPRYVLPDQLTPHHVHALLSDLRASAAQRGVYRQSNDPDGQHLVVKASGHNRHRHHNTAASASAAAAAAAQHNSKGPCRSNSQHSSHPHSPAPANRAAPVEGACSNGSAKGMEGSPPSSAGKRLQPAMEPCHSSDSEHSEAAGEGCTGLDEQQGELQCEGGSGVLQQPAGKGLLESIGEAARAAAERPQSAAAATGVGAVGVGAGGGVSAPNVAAGKNRQRALDRLQQAAAPNSSSSSSAGQPSTPKVVLNQKAAVAAPWLQ</sequence>
<evidence type="ECO:0000313" key="5">
    <source>
        <dbReference type="Proteomes" id="UP000256970"/>
    </source>
</evidence>
<dbReference type="STRING" id="3088.A0A383VQN2"/>
<evidence type="ECO:0000313" key="3">
    <source>
        <dbReference type="EMBL" id="SZX67825.1"/>
    </source>
</evidence>
<keyword evidence="1" id="KW-0853">WD repeat</keyword>
<reference evidence="3 5" key="1">
    <citation type="submission" date="2016-10" db="EMBL/GenBank/DDBJ databases">
        <authorList>
            <person name="Cai Z."/>
        </authorList>
    </citation>
    <scope>NUCLEOTIDE SEQUENCE [LARGE SCALE GENOMIC DNA]</scope>
</reference>
<feature type="region of interest" description="Disordered" evidence="2">
    <location>
        <begin position="199"/>
        <end position="230"/>
    </location>
</feature>
<organism evidence="3 5">
    <name type="scientific">Tetradesmus obliquus</name>
    <name type="common">Green alga</name>
    <name type="synonym">Acutodesmus obliquus</name>
    <dbReference type="NCBI Taxonomy" id="3088"/>
    <lineage>
        <taxon>Eukaryota</taxon>
        <taxon>Viridiplantae</taxon>
        <taxon>Chlorophyta</taxon>
        <taxon>core chlorophytes</taxon>
        <taxon>Chlorophyceae</taxon>
        <taxon>CS clade</taxon>
        <taxon>Sphaeropleales</taxon>
        <taxon>Scenedesmaceae</taxon>
        <taxon>Tetradesmus</taxon>
    </lineage>
</organism>
<evidence type="ECO:0000256" key="1">
    <source>
        <dbReference type="PROSITE-ProRule" id="PRU00221"/>
    </source>
</evidence>